<dbReference type="Pfam" id="PF00347">
    <property type="entry name" value="Ribosomal_L6"/>
    <property type="match status" value="2"/>
</dbReference>
<dbReference type="Gene3D" id="3.90.930.12">
    <property type="entry name" value="Ribosomal protein L6, alpha-beta domain"/>
    <property type="match status" value="2"/>
</dbReference>
<dbReference type="GO" id="GO:0003735">
    <property type="term" value="F:structural constituent of ribosome"/>
    <property type="evidence" value="ECO:0007669"/>
    <property type="project" value="UniProtKB-UniRule"/>
</dbReference>
<feature type="domain" description="Large ribosomal subunit protein uL6 alpha-beta" evidence="7">
    <location>
        <begin position="12"/>
        <end position="82"/>
    </location>
</feature>
<keyword evidence="4 6" id="KW-0694">RNA-binding</keyword>
<proteinExistence type="inferred from homology"/>
<dbReference type="FunFam" id="3.90.930.12:FF:000001">
    <property type="entry name" value="50S ribosomal protein L6"/>
    <property type="match status" value="1"/>
</dbReference>
<dbReference type="PANTHER" id="PTHR11655">
    <property type="entry name" value="60S/50S RIBOSOMAL PROTEIN L6/L9"/>
    <property type="match status" value="1"/>
</dbReference>
<keyword evidence="3 4" id="KW-0687">Ribonucleoprotein</keyword>
<comment type="similarity">
    <text evidence="1 4 5">Belongs to the universal ribosomal protein uL6 family.</text>
</comment>
<evidence type="ECO:0000256" key="6">
    <source>
        <dbReference type="RuleBase" id="RU003870"/>
    </source>
</evidence>
<dbReference type="Proteomes" id="UP000034913">
    <property type="component" value="Unassembled WGS sequence"/>
</dbReference>
<reference evidence="8 9" key="1">
    <citation type="journal article" date="2015" name="Nature">
        <title>rRNA introns, odd ribosomes, and small enigmatic genomes across a large radiation of phyla.</title>
        <authorList>
            <person name="Brown C.T."/>
            <person name="Hug L.A."/>
            <person name="Thomas B.C."/>
            <person name="Sharon I."/>
            <person name="Castelle C.J."/>
            <person name="Singh A."/>
            <person name="Wilkins M.J."/>
            <person name="Williams K.H."/>
            <person name="Banfield J.F."/>
        </authorList>
    </citation>
    <scope>NUCLEOTIDE SEQUENCE [LARGE SCALE GENOMIC DNA]</scope>
</reference>
<sequence>MSKIGKMPISLPSGTQAAISGGQVIIKGSKGELSIAIPDRITVEQKDAELLVKRLSDDKPTRSLHGLVRSLLANNLRGVTDGFSRTLEITGVGFKAEVRGSQIVLNVGFSHPVVLDIIDGVEVKQDKNQLIISGIDKQRVGHMAALIRAVKKPEPYKGKGIRYSDEMVRRKAGKAAKTASS</sequence>
<name>A0A0G2A3H0_UNCK3</name>
<dbReference type="PANTHER" id="PTHR11655:SF14">
    <property type="entry name" value="LARGE RIBOSOMAL SUBUNIT PROTEIN UL6M"/>
    <property type="match status" value="1"/>
</dbReference>
<dbReference type="InterPro" id="IPR020040">
    <property type="entry name" value="Ribosomal_uL6_a/b-dom"/>
</dbReference>
<dbReference type="GO" id="GO:0019843">
    <property type="term" value="F:rRNA binding"/>
    <property type="evidence" value="ECO:0007669"/>
    <property type="project" value="UniProtKB-UniRule"/>
</dbReference>
<feature type="domain" description="Large ribosomal subunit protein uL6 alpha-beta" evidence="7">
    <location>
        <begin position="91"/>
        <end position="163"/>
    </location>
</feature>
<dbReference type="GO" id="GO:0022625">
    <property type="term" value="C:cytosolic large ribosomal subunit"/>
    <property type="evidence" value="ECO:0007669"/>
    <property type="project" value="UniProtKB-UniRule"/>
</dbReference>
<keyword evidence="4 6" id="KW-0699">rRNA-binding</keyword>
<dbReference type="PIRSF" id="PIRSF002162">
    <property type="entry name" value="Ribosomal_L6"/>
    <property type="match status" value="1"/>
</dbReference>
<comment type="subunit">
    <text evidence="4">Part of the 50S ribosomal subunit.</text>
</comment>
<dbReference type="PRINTS" id="PR00059">
    <property type="entry name" value="RIBOSOMALL6"/>
</dbReference>
<evidence type="ECO:0000256" key="3">
    <source>
        <dbReference type="ARBA" id="ARBA00023274"/>
    </source>
</evidence>
<comment type="caution">
    <text evidence="8">The sequence shown here is derived from an EMBL/GenBank/DDBJ whole genome shotgun (WGS) entry which is preliminary data.</text>
</comment>
<keyword evidence="2 4" id="KW-0689">Ribosomal protein</keyword>
<dbReference type="AlphaFoldDB" id="A0A0G2A3H0"/>
<evidence type="ECO:0000313" key="9">
    <source>
        <dbReference type="Proteomes" id="UP000034913"/>
    </source>
</evidence>
<evidence type="ECO:0000256" key="5">
    <source>
        <dbReference type="RuleBase" id="RU003869"/>
    </source>
</evidence>
<dbReference type="InterPro" id="IPR036789">
    <property type="entry name" value="Ribosomal_uL6-like_a/b-dom_sf"/>
</dbReference>
<evidence type="ECO:0000259" key="7">
    <source>
        <dbReference type="Pfam" id="PF00347"/>
    </source>
</evidence>
<protein>
    <recommendedName>
        <fullName evidence="4">Large ribosomal subunit protein uL6</fullName>
    </recommendedName>
</protein>
<dbReference type="InterPro" id="IPR019906">
    <property type="entry name" value="Ribosomal_uL6_bac-type"/>
</dbReference>
<dbReference type="InterPro" id="IPR002358">
    <property type="entry name" value="Ribosomal_uL6_CS"/>
</dbReference>
<dbReference type="PATRIC" id="fig|1620414.3.peg.275"/>
<dbReference type="PROSITE" id="PS00525">
    <property type="entry name" value="RIBOSOMAL_L6_1"/>
    <property type="match status" value="1"/>
</dbReference>
<dbReference type="GO" id="GO:0002181">
    <property type="term" value="P:cytoplasmic translation"/>
    <property type="evidence" value="ECO:0007669"/>
    <property type="project" value="TreeGrafter"/>
</dbReference>
<evidence type="ECO:0000313" key="8">
    <source>
        <dbReference type="EMBL" id="KKW26719.1"/>
    </source>
</evidence>
<dbReference type="HAMAP" id="MF_01365_B">
    <property type="entry name" value="Ribosomal_uL6_B"/>
    <property type="match status" value="1"/>
</dbReference>
<dbReference type="EMBL" id="LCRB01000002">
    <property type="protein sequence ID" value="KKW26719.1"/>
    <property type="molecule type" value="Genomic_DNA"/>
</dbReference>
<organism evidence="8 9">
    <name type="scientific">candidate division Kazan bacterium GW2011_GWB1_52_7</name>
    <dbReference type="NCBI Taxonomy" id="1620414"/>
    <lineage>
        <taxon>Bacteria</taxon>
        <taxon>Bacteria division Kazan-3B-28</taxon>
    </lineage>
</organism>
<evidence type="ECO:0000256" key="4">
    <source>
        <dbReference type="HAMAP-Rule" id="MF_01365"/>
    </source>
</evidence>
<dbReference type="SUPFAM" id="SSF56053">
    <property type="entry name" value="Ribosomal protein L6"/>
    <property type="match status" value="2"/>
</dbReference>
<evidence type="ECO:0000256" key="1">
    <source>
        <dbReference type="ARBA" id="ARBA00009356"/>
    </source>
</evidence>
<dbReference type="NCBIfam" id="TIGR03654">
    <property type="entry name" value="L6_bact"/>
    <property type="match status" value="1"/>
</dbReference>
<comment type="function">
    <text evidence="4 6">This protein binds to the 23S rRNA, and is important in its secondary structure. It is located near the subunit interface in the base of the L7/L12 stalk, and near the tRNA binding site of the peptidyltransferase center.</text>
</comment>
<dbReference type="InterPro" id="IPR000702">
    <property type="entry name" value="Ribosomal_uL6-like"/>
</dbReference>
<gene>
    <name evidence="4" type="primary">rplF</name>
    <name evidence="8" type="ORF">VF00_C0002G0044</name>
</gene>
<accession>A0A0G2A3H0</accession>
<evidence type="ECO:0000256" key="2">
    <source>
        <dbReference type="ARBA" id="ARBA00022980"/>
    </source>
</evidence>